<dbReference type="Gene3D" id="3.90.1510.10">
    <property type="entry name" value="Glycerate kinase, domain 2"/>
    <property type="match status" value="1"/>
</dbReference>
<keyword evidence="3 4" id="KW-0418">Kinase</keyword>
<dbReference type="GO" id="GO:0008887">
    <property type="term" value="F:glycerate kinase activity"/>
    <property type="evidence" value="ECO:0007669"/>
    <property type="project" value="UniProtKB-UniRule"/>
</dbReference>
<dbReference type="PANTHER" id="PTHR21599:SF0">
    <property type="entry name" value="GLYCERATE KINASE"/>
    <property type="match status" value="1"/>
</dbReference>
<dbReference type="Pfam" id="PF02595">
    <property type="entry name" value="Gly_kinase"/>
    <property type="match status" value="1"/>
</dbReference>
<keyword evidence="6" id="KW-1185">Reference proteome</keyword>
<dbReference type="PANTHER" id="PTHR21599">
    <property type="entry name" value="GLYCERATE KINASE"/>
    <property type="match status" value="1"/>
</dbReference>
<dbReference type="SUPFAM" id="SSF110738">
    <property type="entry name" value="Glycerate kinase I"/>
    <property type="match status" value="1"/>
</dbReference>
<dbReference type="PIRSF" id="PIRSF006078">
    <property type="entry name" value="GlxK"/>
    <property type="match status" value="1"/>
</dbReference>
<sequence length="378" mass="39827">MKIVVAPDSFKGSLSAVEVAARIEEGIKRAGNDILVKKIPVADGGEGTVEALVIATEGRMISNKVSGPLMEEIDSYFGILGDDKTAVIEMAAAAGLSLVKENLRNPMETTTYGVGELIRAALDWGCKRMIIGIGGSSTNDGGMGMAQALGAEFYDDSGSLLKYGGKQLSKIHTINVSKLDERLKEVEIIVACDVNNPLYGPEGAAHIYGPQKGATPHMVEALDKGLRTYADKIKELLKVEIAEIPGSGAAGGLGGGLIAFTNANLSPGIDIVTKFCRFEEEIIDADLLITGEGKTDKQTAYGKVPVGLATIASKHNVPVVCLSGGLAAGYEEVYKHGIDATFSNVCDCMTLKEAMDNAGKMLVERSYSIARLVKKLKG</sequence>
<keyword evidence="2 4" id="KW-0808">Transferase</keyword>
<dbReference type="EMBL" id="WBZB01000013">
    <property type="protein sequence ID" value="KAB3531569.1"/>
    <property type="molecule type" value="Genomic_DNA"/>
</dbReference>
<dbReference type="OrthoDB" id="9774290at2"/>
<dbReference type="InterPro" id="IPR004381">
    <property type="entry name" value="Glycerate_kinase"/>
</dbReference>
<name>A0A833HQ73_9FIRM</name>
<dbReference type="GO" id="GO:0031388">
    <property type="term" value="P:organic acid phosphorylation"/>
    <property type="evidence" value="ECO:0007669"/>
    <property type="project" value="UniProtKB-UniRule"/>
</dbReference>
<protein>
    <submittedName>
        <fullName evidence="5">Glycerate kinase</fullName>
    </submittedName>
</protein>
<evidence type="ECO:0000256" key="2">
    <source>
        <dbReference type="ARBA" id="ARBA00022679"/>
    </source>
</evidence>
<comment type="caution">
    <text evidence="5">The sequence shown here is derived from an EMBL/GenBank/DDBJ whole genome shotgun (WGS) entry which is preliminary data.</text>
</comment>
<dbReference type="RefSeq" id="WP_151865297.1">
    <property type="nucleotide sequence ID" value="NZ_WBZB01000013.1"/>
</dbReference>
<reference evidence="5 6" key="1">
    <citation type="submission" date="2019-10" db="EMBL/GenBank/DDBJ databases">
        <title>Alkaliphilus serpentinus sp. nov. and Alkaliphilus pronyensis sp. nov., two novel anaerobic alkaliphilic species isolated from the serpentinized-hosted hydrothermal field of the Prony Bay (New Caledonia).</title>
        <authorList>
            <person name="Postec A."/>
        </authorList>
    </citation>
    <scope>NUCLEOTIDE SEQUENCE [LARGE SCALE GENOMIC DNA]</scope>
    <source>
        <strain evidence="5 6">LacT</strain>
    </source>
</reference>
<dbReference type="AlphaFoldDB" id="A0A833HQ73"/>
<dbReference type="InterPro" id="IPR018197">
    <property type="entry name" value="Glycerate_kinase_RE-like"/>
</dbReference>
<accession>A0A833HQ73</accession>
<dbReference type="Gene3D" id="3.40.50.10350">
    <property type="entry name" value="Glycerate kinase, domain 1"/>
    <property type="match status" value="1"/>
</dbReference>
<comment type="similarity">
    <text evidence="1 4">Belongs to the glycerate kinase type-1 family.</text>
</comment>
<dbReference type="InterPro" id="IPR018193">
    <property type="entry name" value="Glyc_kinase_flavodox-like_fold"/>
</dbReference>
<organism evidence="5 6">
    <name type="scientific">Alkaliphilus serpentinus</name>
    <dbReference type="NCBI Taxonomy" id="1482731"/>
    <lineage>
        <taxon>Bacteria</taxon>
        <taxon>Bacillati</taxon>
        <taxon>Bacillota</taxon>
        <taxon>Clostridia</taxon>
        <taxon>Peptostreptococcales</taxon>
        <taxon>Natronincolaceae</taxon>
        <taxon>Alkaliphilus</taxon>
    </lineage>
</organism>
<dbReference type="Proteomes" id="UP000465601">
    <property type="component" value="Unassembled WGS sequence"/>
</dbReference>
<evidence type="ECO:0000313" key="6">
    <source>
        <dbReference type="Proteomes" id="UP000465601"/>
    </source>
</evidence>
<evidence type="ECO:0000256" key="1">
    <source>
        <dbReference type="ARBA" id="ARBA00006284"/>
    </source>
</evidence>
<proteinExistence type="inferred from homology"/>
<evidence type="ECO:0000256" key="4">
    <source>
        <dbReference type="PIRNR" id="PIRNR006078"/>
    </source>
</evidence>
<dbReference type="InterPro" id="IPR036129">
    <property type="entry name" value="Glycerate_kinase_sf"/>
</dbReference>
<dbReference type="NCBIfam" id="TIGR00045">
    <property type="entry name" value="glycerate kinase"/>
    <property type="match status" value="1"/>
</dbReference>
<evidence type="ECO:0000256" key="3">
    <source>
        <dbReference type="ARBA" id="ARBA00022777"/>
    </source>
</evidence>
<evidence type="ECO:0000313" key="5">
    <source>
        <dbReference type="EMBL" id="KAB3531569.1"/>
    </source>
</evidence>
<gene>
    <name evidence="5" type="ORF">F8153_05185</name>
</gene>